<evidence type="ECO:0000256" key="3">
    <source>
        <dbReference type="PROSITE-ProRule" id="PRU00192"/>
    </source>
</evidence>
<dbReference type="InterPro" id="IPR001849">
    <property type="entry name" value="PH_domain"/>
</dbReference>
<dbReference type="PANTHER" id="PTHR23176">
    <property type="entry name" value="RHO/RAC/CDC GTPASE-ACTIVATING PROTEIN"/>
    <property type="match status" value="1"/>
</dbReference>
<feature type="region of interest" description="Disordered" evidence="4">
    <location>
        <begin position="1007"/>
        <end position="1058"/>
    </location>
</feature>
<proteinExistence type="predicted"/>
<feature type="domain" description="PH" evidence="6">
    <location>
        <begin position="1204"/>
        <end position="1318"/>
    </location>
</feature>
<feature type="domain" description="Rho-GAP" evidence="8">
    <location>
        <begin position="1420"/>
        <end position="1609"/>
    </location>
</feature>
<feature type="compositionally biased region" description="Basic and acidic residues" evidence="4">
    <location>
        <begin position="756"/>
        <end position="770"/>
    </location>
</feature>
<feature type="region of interest" description="Disordered" evidence="4">
    <location>
        <begin position="793"/>
        <end position="818"/>
    </location>
</feature>
<feature type="compositionally biased region" description="Basic and acidic residues" evidence="4">
    <location>
        <begin position="77"/>
        <end position="94"/>
    </location>
</feature>
<dbReference type="GO" id="GO:0007165">
    <property type="term" value="P:signal transduction"/>
    <property type="evidence" value="ECO:0007669"/>
    <property type="project" value="InterPro"/>
</dbReference>
<dbReference type="EMBL" id="JAAOIC020000032">
    <property type="protein sequence ID" value="KAG8039833.1"/>
    <property type="molecule type" value="Genomic_DNA"/>
</dbReference>
<keyword evidence="2" id="KW-0343">GTPase activation</keyword>
<dbReference type="SMART" id="SM00233">
    <property type="entry name" value="PH"/>
    <property type="match status" value="1"/>
</dbReference>
<comment type="caution">
    <text evidence="9">The sequence shown here is derived from an EMBL/GenBank/DDBJ whole genome shotgun (WGS) entry which is preliminary data.</text>
</comment>
<feature type="compositionally biased region" description="Basic and acidic residues" evidence="4">
    <location>
        <begin position="275"/>
        <end position="290"/>
    </location>
</feature>
<evidence type="ECO:0000256" key="2">
    <source>
        <dbReference type="ARBA" id="ARBA00022468"/>
    </source>
</evidence>
<feature type="compositionally biased region" description="Basic and acidic residues" evidence="4">
    <location>
        <begin position="1007"/>
        <end position="1027"/>
    </location>
</feature>
<feature type="domain" description="WW" evidence="7">
    <location>
        <begin position="1103"/>
        <end position="1130"/>
    </location>
</feature>
<feature type="domain" description="SH3" evidence="5">
    <location>
        <begin position="7"/>
        <end position="70"/>
    </location>
</feature>
<feature type="region of interest" description="Disordered" evidence="4">
    <location>
        <begin position="171"/>
        <end position="209"/>
    </location>
</feature>
<feature type="region of interest" description="Disordered" evidence="4">
    <location>
        <begin position="614"/>
        <end position="679"/>
    </location>
</feature>
<feature type="region of interest" description="Disordered" evidence="4">
    <location>
        <begin position="464"/>
        <end position="491"/>
    </location>
</feature>
<feature type="region of interest" description="Disordered" evidence="4">
    <location>
        <begin position="275"/>
        <end position="364"/>
    </location>
</feature>
<name>A0A8J5R6I8_9HYME</name>
<dbReference type="InterPro" id="IPR041681">
    <property type="entry name" value="PH_9"/>
</dbReference>
<dbReference type="SMART" id="SM00326">
    <property type="entry name" value="SH3"/>
    <property type="match status" value="1"/>
</dbReference>
<dbReference type="GO" id="GO:0005096">
    <property type="term" value="F:GTPase activator activity"/>
    <property type="evidence" value="ECO:0007669"/>
    <property type="project" value="UniProtKB-KW"/>
</dbReference>
<dbReference type="Pfam" id="PF15410">
    <property type="entry name" value="PH_9"/>
    <property type="match status" value="1"/>
</dbReference>
<evidence type="ECO:0000313" key="10">
    <source>
        <dbReference type="Proteomes" id="UP000729913"/>
    </source>
</evidence>
<feature type="region of interest" description="Disordered" evidence="4">
    <location>
        <begin position="1136"/>
        <end position="1187"/>
    </location>
</feature>
<evidence type="ECO:0000313" key="9">
    <source>
        <dbReference type="EMBL" id="KAG8039833.1"/>
    </source>
</evidence>
<evidence type="ECO:0000259" key="6">
    <source>
        <dbReference type="PROSITE" id="PS50003"/>
    </source>
</evidence>
<dbReference type="FunFam" id="1.10.555.10:FF:000071">
    <property type="entry name" value="Rho GTPase activating protein 27"/>
    <property type="match status" value="1"/>
</dbReference>
<keyword evidence="10" id="KW-1185">Reference proteome</keyword>
<dbReference type="PROSITE" id="PS50002">
    <property type="entry name" value="SH3"/>
    <property type="match status" value="1"/>
</dbReference>
<feature type="compositionally biased region" description="Polar residues" evidence="4">
    <location>
        <begin position="735"/>
        <end position="747"/>
    </location>
</feature>
<feature type="compositionally biased region" description="Basic and acidic residues" evidence="4">
    <location>
        <begin position="311"/>
        <end position="340"/>
    </location>
</feature>
<evidence type="ECO:0000256" key="1">
    <source>
        <dbReference type="ARBA" id="ARBA00022443"/>
    </source>
</evidence>
<dbReference type="InterPro" id="IPR001452">
    <property type="entry name" value="SH3_domain"/>
</dbReference>
<feature type="region of interest" description="Disordered" evidence="4">
    <location>
        <begin position="1331"/>
        <end position="1363"/>
    </location>
</feature>
<sequence>MSGPDLREHSYVKVLYDFQYKTTEGREIAIKKNERLYLLQKTNADWWQVVRTWEQTSFYVPATYVREMSKSGGNQKKTSDEDKDVAFESLDGPKYKNMPKETSSAMKNVKKWLAGAMDSKQESPASSTIASSSSLSKSLYITDESHKHNAMDYQSRAELKVGLAAIKAKSLERDRERRSTYERQKSEQPVEITKFKKRPNETPKKLPNTMGIKDIDLDLLSSSPSSSYKLTKSFSTSPKSFDAPAARIEIPLPDPFRQELKSSLDRRRKISDNTDYDKLVQENRNHELNRQSRIRTKSSHSDDSQLESDNDERFLSRVDENPKRLDKPESKLSVSLREDSGTQSGRQSPSVSNRNSRSLDLDSKQFSLRTERSLSPKLNYGRQLTVAGQIADEEADANNAISDCKILNDKRRTWAVEELMSELTQMCRERVNNKKPPNFQLKSTEIKGNFDPLDELTRELHEMNLQRSEESTPQAETRSEFKSNDGSPSNVCKISINSTSGSRTHDLNSINTTVVIDRDDDELEDITEHSNISEASDLSDSSLAFRYPKVEKSTFTFRTGEVLPQSKPLKSPKSPKIDEYNEANILNDCSPDDKFDNRSLSLDKQSHYLKSATVTTTTTTTATTTANDTNHSSPDNDHESSGYSNFKMRHTGKVKMRPKAKVKSDAGSETHGELKLTPSLEKLASEIQFLPAKKTTNVNHHTSNHNHNHSHSDSHSHSHSHNHNRNRNNDNSNNKIYKNTSSLNESMSDGDAYDDSGIHDETYRSEDSGSGRRNIIYSNSFKTKREGRYFHRHEFTDDDDDEDEDDDDNDDDDEEDDDGIISAARKCNLKKSSTLHCATIPENYRRFRISNDFAAILARSKRRSRSLSDLNSFDDEEDVMENVTYPQNSPKIKPVPLPRTKIPAIKSEDELSTRGEEMETVAPLPRKITTKKDYPEVWVNSKQVPGYGGQIPEVDIESSTAVGFKSLLCTSDSGSDNCLQSKELVNNDSNERHDSCNYSSHFKNRGLEKSSSRANLRKDGAKVRESPSDEQILSSNASSEALQSQSESEFTGGLDASLQPSPVSIRVAPECYECAIDLPPGWTQKYDPHTDQICFINEQGDKWFSSNDDEGKIYFFEENSNESSWVLPTVTASKSQINAPAHKEEKPIEEDSNATNEFSQPENSLAGTPYINQNSSNNDAVSVSGSKKPGLSDWPQLSFDGNMIILKEGLISRTKITENGKKLRKNWNTSYAVLTELFLLFFKDSKTFNTMMKSGQSPIAKPDISVDLNGAIIEPGERASSRKNVYMISTVLGLQVLIQSDNTALAAEWFQEIHGAIRKLPFSFKSQAKPFAGPPEVRKISNSKLSADQSEESKKSSKVARSRSMKTVKRLDDSLEDLSGTVAERQTKIKAKLRRFFQRRPPVESLVKNGIYKNEPAFGSYLKDVCPTEHPRVPLFVKTCIEVLESNEDNMKTDGLYRASGNLSQIQKIRLQVDQYNLSVLSQEEDVHVLTGALKLFFRELKEPLIPSSFFKEALNASMLKKTSAKIQCFRDIVKALPPSNYDTLQFLLKHLLKVTSYQEFNRMHIPNLAIVFGPTLMWPAEESANMALDLMQQNLVIECLLSEYNKIFK</sequence>
<dbReference type="Pfam" id="PF00620">
    <property type="entry name" value="RhoGAP"/>
    <property type="match status" value="1"/>
</dbReference>
<reference evidence="9" key="1">
    <citation type="submission" date="2020-03" db="EMBL/GenBank/DDBJ databases">
        <authorList>
            <person name="Chebbi M.A."/>
            <person name="Drezen J.M."/>
        </authorList>
    </citation>
    <scope>NUCLEOTIDE SEQUENCE</scope>
    <source>
        <tissue evidence="9">Whole body</tissue>
    </source>
</reference>
<feature type="compositionally biased region" description="Polar residues" evidence="4">
    <location>
        <begin position="1153"/>
        <end position="1185"/>
    </location>
</feature>
<dbReference type="InterPro" id="IPR000198">
    <property type="entry name" value="RhoGAP_dom"/>
</dbReference>
<dbReference type="SMART" id="SM00324">
    <property type="entry name" value="RhoGAP"/>
    <property type="match status" value="1"/>
</dbReference>
<feature type="compositionally biased region" description="Low complexity" evidence="4">
    <location>
        <begin position="1033"/>
        <end position="1048"/>
    </location>
</feature>
<protein>
    <recommendedName>
        <fullName evidence="11">Rho GTPase-activating protein 15</fullName>
    </recommendedName>
</protein>
<evidence type="ECO:0000259" key="8">
    <source>
        <dbReference type="PROSITE" id="PS50238"/>
    </source>
</evidence>
<feature type="region of interest" description="Disordered" evidence="4">
    <location>
        <begin position="697"/>
        <end position="774"/>
    </location>
</feature>
<evidence type="ECO:0008006" key="11">
    <source>
        <dbReference type="Google" id="ProtNLM"/>
    </source>
</evidence>
<dbReference type="PROSITE" id="PS50003">
    <property type="entry name" value="PH_DOMAIN"/>
    <property type="match status" value="1"/>
</dbReference>
<accession>A0A8J5R6I8</accession>
<feature type="compositionally biased region" description="Low complexity" evidence="4">
    <location>
        <begin position="614"/>
        <end position="626"/>
    </location>
</feature>
<dbReference type="PANTHER" id="PTHR23176:SF129">
    <property type="entry name" value="RHO GTPASE ACTIVATING PROTEIN AT 16F, ISOFORM E-RELATED"/>
    <property type="match status" value="1"/>
</dbReference>
<evidence type="ECO:0000259" key="7">
    <source>
        <dbReference type="PROSITE" id="PS50020"/>
    </source>
</evidence>
<dbReference type="PROSITE" id="PS50238">
    <property type="entry name" value="RHOGAP"/>
    <property type="match status" value="1"/>
</dbReference>
<dbReference type="Proteomes" id="UP000729913">
    <property type="component" value="Unassembled WGS sequence"/>
</dbReference>
<evidence type="ECO:0000256" key="4">
    <source>
        <dbReference type="SAM" id="MobiDB-lite"/>
    </source>
</evidence>
<dbReference type="InterPro" id="IPR050729">
    <property type="entry name" value="Rho-GAP"/>
</dbReference>
<dbReference type="Pfam" id="PF00018">
    <property type="entry name" value="SH3_1"/>
    <property type="match status" value="1"/>
</dbReference>
<feature type="compositionally biased region" description="Basic residues" evidence="4">
    <location>
        <begin position="717"/>
        <end position="726"/>
    </location>
</feature>
<dbReference type="OrthoDB" id="79452at2759"/>
<dbReference type="GO" id="GO:0005737">
    <property type="term" value="C:cytoplasm"/>
    <property type="evidence" value="ECO:0007669"/>
    <property type="project" value="TreeGrafter"/>
</dbReference>
<dbReference type="CDD" id="cd13233">
    <property type="entry name" value="PH_ARHGAP9-like"/>
    <property type="match status" value="1"/>
</dbReference>
<feature type="compositionally biased region" description="Basic and acidic residues" evidence="4">
    <location>
        <begin position="662"/>
        <end position="674"/>
    </location>
</feature>
<feature type="compositionally biased region" description="Basic and acidic residues" evidence="4">
    <location>
        <begin position="171"/>
        <end position="188"/>
    </location>
</feature>
<feature type="compositionally biased region" description="Basic residues" evidence="4">
    <location>
        <begin position="647"/>
        <end position="661"/>
    </location>
</feature>
<feature type="compositionally biased region" description="Polar residues" evidence="4">
    <location>
        <begin position="341"/>
        <end position="356"/>
    </location>
</feature>
<gene>
    <name evidence="9" type="ORF">G9C98_000562</name>
</gene>
<reference evidence="9" key="2">
    <citation type="submission" date="2021-04" db="EMBL/GenBank/DDBJ databases">
        <title>Genome-wide patterns of bracovirus chromosomal integration into multiple host tissues during parasitism.</title>
        <authorList>
            <person name="Chebbi M.A.C."/>
        </authorList>
    </citation>
    <scope>NUCLEOTIDE SEQUENCE</scope>
    <source>
        <tissue evidence="9">Whole body</tissue>
    </source>
</reference>
<organism evidence="9 10">
    <name type="scientific">Cotesia typhae</name>
    <dbReference type="NCBI Taxonomy" id="2053667"/>
    <lineage>
        <taxon>Eukaryota</taxon>
        <taxon>Metazoa</taxon>
        <taxon>Ecdysozoa</taxon>
        <taxon>Arthropoda</taxon>
        <taxon>Hexapoda</taxon>
        <taxon>Insecta</taxon>
        <taxon>Pterygota</taxon>
        <taxon>Neoptera</taxon>
        <taxon>Endopterygota</taxon>
        <taxon>Hymenoptera</taxon>
        <taxon>Apocrita</taxon>
        <taxon>Ichneumonoidea</taxon>
        <taxon>Braconidae</taxon>
        <taxon>Microgastrinae</taxon>
        <taxon>Cotesia</taxon>
    </lineage>
</organism>
<dbReference type="PROSITE" id="PS50020">
    <property type="entry name" value="WW_DOMAIN_2"/>
    <property type="match status" value="1"/>
</dbReference>
<dbReference type="PROSITE" id="PS01159">
    <property type="entry name" value="WW_DOMAIN_1"/>
    <property type="match status" value="1"/>
</dbReference>
<keyword evidence="1 3" id="KW-0728">SH3 domain</keyword>
<feature type="compositionally biased region" description="Acidic residues" evidence="4">
    <location>
        <begin position="796"/>
        <end position="818"/>
    </location>
</feature>
<feature type="region of interest" description="Disordered" evidence="4">
    <location>
        <begin position="69"/>
        <end position="102"/>
    </location>
</feature>
<dbReference type="InterPro" id="IPR001202">
    <property type="entry name" value="WW_dom"/>
</dbReference>
<evidence type="ECO:0000259" key="5">
    <source>
        <dbReference type="PROSITE" id="PS50002"/>
    </source>
</evidence>